<dbReference type="InterPro" id="IPR036237">
    <property type="entry name" value="Xyl_isomerase-like_sf"/>
</dbReference>
<proteinExistence type="predicted"/>
<organism evidence="2 3">
    <name type="scientific">[Bacteroides] pectinophilus ATCC 43243</name>
    <dbReference type="NCBI Taxonomy" id="483218"/>
    <lineage>
        <taxon>Bacteria</taxon>
        <taxon>Bacillati</taxon>
        <taxon>Bacillota</taxon>
        <taxon>Clostridia</taxon>
        <taxon>Eubacteriales</taxon>
    </lineage>
</organism>
<comment type="caution">
    <text evidence="2">The sequence shown here is derived from an EMBL/GenBank/DDBJ whole genome shotgun (WGS) entry which is preliminary data.</text>
</comment>
<name>B7AST5_9FIRM</name>
<sequence length="278" mass="31147">MRIGIRAHDVAYAPLAELIPNIHNQGFHCMHIALNKSIKEFNPALETMTPGLACYIRELCRKNDVDVAVLGCYKNLCNPDSVQHAAIVEQYKTHIRFASVLGCGVVGTETGAVNTEYKYEPANHSEEALELFIQNVRPIVEYAEKMGVIFAIEPVYKHIVYNVERARKVLDAINSPNLQIIFDPVNLLSIDNYKQQDEIIEQAFDLLGPDIAVVHAKDYVIENGELKSIAAGTGGMNYPLLLKKIKEHKPYVHVTLENTVPSNAVATREFMEKLYAEV</sequence>
<dbReference type="InterPro" id="IPR013022">
    <property type="entry name" value="Xyl_isomerase-like_TIM-brl"/>
</dbReference>
<dbReference type="Pfam" id="PF01261">
    <property type="entry name" value="AP_endonuc_2"/>
    <property type="match status" value="1"/>
</dbReference>
<dbReference type="SUPFAM" id="SSF51658">
    <property type="entry name" value="Xylose isomerase-like"/>
    <property type="match status" value="1"/>
</dbReference>
<feature type="domain" description="Xylose isomerase-like TIM barrel" evidence="1">
    <location>
        <begin position="25"/>
        <end position="258"/>
    </location>
</feature>
<dbReference type="Gene3D" id="3.20.20.150">
    <property type="entry name" value="Divalent-metal-dependent TIM barrel enzymes"/>
    <property type="match status" value="1"/>
</dbReference>
<evidence type="ECO:0000313" key="2">
    <source>
        <dbReference type="EMBL" id="EEC57631.1"/>
    </source>
</evidence>
<dbReference type="InterPro" id="IPR050312">
    <property type="entry name" value="IolE/XylAMocC-like"/>
</dbReference>
<dbReference type="AlphaFoldDB" id="B7AST5"/>
<dbReference type="PANTHER" id="PTHR12110:SF21">
    <property type="entry name" value="XYLOSE ISOMERASE-LIKE TIM BARREL DOMAIN-CONTAINING PROTEIN"/>
    <property type="match status" value="1"/>
</dbReference>
<dbReference type="eggNOG" id="COG1082">
    <property type="taxonomic scope" value="Bacteria"/>
</dbReference>
<reference evidence="2 3" key="2">
    <citation type="submission" date="2008-11" db="EMBL/GenBank/DDBJ databases">
        <authorList>
            <person name="Fulton L."/>
            <person name="Clifton S."/>
            <person name="Fulton B."/>
            <person name="Xu J."/>
            <person name="Minx P."/>
            <person name="Pepin K.H."/>
            <person name="Johnson M."/>
            <person name="Bhonagiri V."/>
            <person name="Nash W.E."/>
            <person name="Mardis E.R."/>
            <person name="Wilson R.K."/>
        </authorList>
    </citation>
    <scope>NUCLEOTIDE SEQUENCE [LARGE SCALE GENOMIC DNA]</scope>
    <source>
        <strain evidence="2 3">ATCC 43243</strain>
    </source>
</reference>
<keyword evidence="3" id="KW-1185">Reference proteome</keyword>
<gene>
    <name evidence="2" type="ORF">BACPEC_02143</name>
</gene>
<dbReference type="Proteomes" id="UP000003136">
    <property type="component" value="Unassembled WGS sequence"/>
</dbReference>
<protein>
    <recommendedName>
        <fullName evidence="1">Xylose isomerase-like TIM barrel domain-containing protein</fullName>
    </recommendedName>
</protein>
<dbReference type="PANTHER" id="PTHR12110">
    <property type="entry name" value="HYDROXYPYRUVATE ISOMERASE"/>
    <property type="match status" value="1"/>
</dbReference>
<reference evidence="2 3" key="1">
    <citation type="submission" date="2008-11" db="EMBL/GenBank/DDBJ databases">
        <title>Draft genome sequence of Bacteroides pectinophilus (ATCC 43243).</title>
        <authorList>
            <person name="Sudarsanam P."/>
            <person name="Ley R."/>
            <person name="Guruge J."/>
            <person name="Turnbaugh P.J."/>
            <person name="Mahowald M."/>
            <person name="Liep D."/>
            <person name="Gordon J."/>
        </authorList>
    </citation>
    <scope>NUCLEOTIDE SEQUENCE [LARGE SCALE GENOMIC DNA]</scope>
    <source>
        <strain evidence="2 3">ATCC 43243</strain>
    </source>
</reference>
<dbReference type="STRING" id="483218.BACPEC_02143"/>
<dbReference type="EMBL" id="ABVQ01000036">
    <property type="protein sequence ID" value="EEC57631.1"/>
    <property type="molecule type" value="Genomic_DNA"/>
</dbReference>
<dbReference type="HOGENOM" id="CLU_080433_1_0_9"/>
<evidence type="ECO:0000259" key="1">
    <source>
        <dbReference type="Pfam" id="PF01261"/>
    </source>
</evidence>
<accession>B7AST5</accession>
<evidence type="ECO:0000313" key="3">
    <source>
        <dbReference type="Proteomes" id="UP000003136"/>
    </source>
</evidence>